<reference evidence="2" key="1">
    <citation type="journal article" date="2020" name="Nature">
        <title>Giant virus diversity and host interactions through global metagenomics.</title>
        <authorList>
            <person name="Schulz F."/>
            <person name="Roux S."/>
            <person name="Paez-Espino D."/>
            <person name="Jungbluth S."/>
            <person name="Walsh D.A."/>
            <person name="Denef V.J."/>
            <person name="McMahon K.D."/>
            <person name="Konstantinidis K.T."/>
            <person name="Eloe-Fadrosh E.A."/>
            <person name="Kyrpides N.C."/>
            <person name="Woyke T."/>
        </authorList>
    </citation>
    <scope>NUCLEOTIDE SEQUENCE</scope>
    <source>
        <strain evidence="2">GVMAG-M-3300023110-24</strain>
    </source>
</reference>
<feature type="transmembrane region" description="Helical" evidence="1">
    <location>
        <begin position="166"/>
        <end position="183"/>
    </location>
</feature>
<feature type="transmembrane region" description="Helical" evidence="1">
    <location>
        <begin position="108"/>
        <end position="125"/>
    </location>
</feature>
<feature type="transmembrane region" description="Helical" evidence="1">
    <location>
        <begin position="53"/>
        <end position="71"/>
    </location>
</feature>
<keyword evidence="1" id="KW-0472">Membrane</keyword>
<keyword evidence="1" id="KW-0812">Transmembrane</keyword>
<proteinExistence type="predicted"/>
<dbReference type="EMBL" id="MN739509">
    <property type="protein sequence ID" value="QHT09301.1"/>
    <property type="molecule type" value="Genomic_DNA"/>
</dbReference>
<evidence type="ECO:0000256" key="1">
    <source>
        <dbReference type="SAM" id="Phobius"/>
    </source>
</evidence>
<feature type="transmembrane region" description="Helical" evidence="1">
    <location>
        <begin position="83"/>
        <end position="102"/>
    </location>
</feature>
<name>A0A6C0CYA6_9ZZZZ</name>
<organism evidence="2">
    <name type="scientific">viral metagenome</name>
    <dbReference type="NCBI Taxonomy" id="1070528"/>
    <lineage>
        <taxon>unclassified sequences</taxon>
        <taxon>metagenomes</taxon>
        <taxon>organismal metagenomes</taxon>
    </lineage>
</organism>
<evidence type="ECO:0000313" key="2">
    <source>
        <dbReference type="EMBL" id="QHT09301.1"/>
    </source>
</evidence>
<sequence>MYKLDKNTNKQYLLFLILYLLYLCDNRIGLILSIYGIITAWTLKYIDNYENETIIKAYLILSLALVIYLTTTNTISEDIFNKFASPLLMINIVVLIVTYKTINKNKMYIIIAILFIVMTTPKFKYVNNQIIMKSNIISKDLWIILQTIVLLAFYLTNHYFYMNPNIYLVLFSLLAPLITHYMNNKWLEARLFFLTILIIHDQFYH</sequence>
<accession>A0A6C0CYA6</accession>
<keyword evidence="1" id="KW-1133">Transmembrane helix</keyword>
<dbReference type="AlphaFoldDB" id="A0A6C0CYA6"/>
<protein>
    <submittedName>
        <fullName evidence="2">Uncharacterized protein</fullName>
    </submittedName>
</protein>
<feature type="transmembrane region" description="Helical" evidence="1">
    <location>
        <begin position="141"/>
        <end position="160"/>
    </location>
</feature>
<feature type="transmembrane region" description="Helical" evidence="1">
    <location>
        <begin position="12"/>
        <end position="41"/>
    </location>
</feature>